<proteinExistence type="predicted"/>
<dbReference type="Proteomes" id="UP000683925">
    <property type="component" value="Unassembled WGS sequence"/>
</dbReference>
<evidence type="ECO:0000313" key="2">
    <source>
        <dbReference type="Proteomes" id="UP000683925"/>
    </source>
</evidence>
<evidence type="ECO:0000313" key="1">
    <source>
        <dbReference type="EMBL" id="CAD8169906.1"/>
    </source>
</evidence>
<reference evidence="1" key="1">
    <citation type="submission" date="2021-01" db="EMBL/GenBank/DDBJ databases">
        <authorList>
            <consortium name="Genoscope - CEA"/>
            <person name="William W."/>
        </authorList>
    </citation>
    <scope>NUCLEOTIDE SEQUENCE</scope>
</reference>
<comment type="caution">
    <text evidence="1">The sequence shown here is derived from an EMBL/GenBank/DDBJ whole genome shotgun (WGS) entry which is preliminary data.</text>
</comment>
<protein>
    <submittedName>
        <fullName evidence="1">Uncharacterized protein</fullName>
    </submittedName>
</protein>
<sequence length="74" mass="8619">MCICIQATLIKLISQRESLLGVQNLQKQVEQNICQKLKYFFKISCKQIEFIDNGNSQIIKRTKNQSLSNDRMVI</sequence>
<name>A0A8S1V575_PAROT</name>
<dbReference type="EMBL" id="CAJJDP010000054">
    <property type="protein sequence ID" value="CAD8169906.1"/>
    <property type="molecule type" value="Genomic_DNA"/>
</dbReference>
<organism evidence="1 2">
    <name type="scientific">Paramecium octaurelia</name>
    <dbReference type="NCBI Taxonomy" id="43137"/>
    <lineage>
        <taxon>Eukaryota</taxon>
        <taxon>Sar</taxon>
        <taxon>Alveolata</taxon>
        <taxon>Ciliophora</taxon>
        <taxon>Intramacronucleata</taxon>
        <taxon>Oligohymenophorea</taxon>
        <taxon>Peniculida</taxon>
        <taxon>Parameciidae</taxon>
        <taxon>Paramecium</taxon>
    </lineage>
</organism>
<dbReference type="AlphaFoldDB" id="A0A8S1V575"/>
<keyword evidence="2" id="KW-1185">Reference proteome</keyword>
<accession>A0A8S1V575</accession>
<gene>
    <name evidence="1" type="ORF">POCTA_138.1.T0540198</name>
</gene>